<gene>
    <name evidence="3" type="ORF">AMD00_19705</name>
</gene>
<dbReference type="PROSITE" id="PS51257">
    <property type="entry name" value="PROKAR_LIPOPROTEIN"/>
    <property type="match status" value="1"/>
</dbReference>
<dbReference type="EMBL" id="LILB01000008">
    <property type="protein sequence ID" value="KOO47861.1"/>
    <property type="molecule type" value="Genomic_DNA"/>
</dbReference>
<dbReference type="AlphaFoldDB" id="A0A0M0L9U2"/>
<dbReference type="RefSeq" id="WP_053418734.1">
    <property type="nucleotide sequence ID" value="NZ_LILB01000008.1"/>
</dbReference>
<dbReference type="InterPro" id="IPR032693">
    <property type="entry name" value="YtkA-like_dom"/>
</dbReference>
<dbReference type="PATRIC" id="fig|263475.3.peg.2793"/>
<dbReference type="OrthoDB" id="2679563at2"/>
<dbReference type="Proteomes" id="UP000036867">
    <property type="component" value="Unassembled WGS sequence"/>
</dbReference>
<protein>
    <recommendedName>
        <fullName evidence="2">YtkA-like domain-containing protein</fullName>
    </recommendedName>
</protein>
<comment type="caution">
    <text evidence="3">The sequence shown here is derived from an EMBL/GenBank/DDBJ whole genome shotgun (WGS) entry which is preliminary data.</text>
</comment>
<organism evidence="3 4">
    <name type="scientific">Viridibacillus arvi</name>
    <dbReference type="NCBI Taxonomy" id="263475"/>
    <lineage>
        <taxon>Bacteria</taxon>
        <taxon>Bacillati</taxon>
        <taxon>Bacillota</taxon>
        <taxon>Bacilli</taxon>
        <taxon>Bacillales</taxon>
        <taxon>Caryophanaceae</taxon>
        <taxon>Viridibacillus</taxon>
    </lineage>
</organism>
<proteinExistence type="predicted"/>
<keyword evidence="4" id="KW-1185">Reference proteome</keyword>
<dbReference type="GeneID" id="301138325"/>
<evidence type="ECO:0000313" key="3">
    <source>
        <dbReference type="EMBL" id="KOO47861.1"/>
    </source>
</evidence>
<evidence type="ECO:0000256" key="1">
    <source>
        <dbReference type="SAM" id="MobiDB-lite"/>
    </source>
</evidence>
<accession>A0A0M0L9U2</accession>
<reference evidence="4" key="1">
    <citation type="submission" date="2015-08" db="EMBL/GenBank/DDBJ databases">
        <title>Fjat-10028 dsm 16317.</title>
        <authorList>
            <person name="Liu B."/>
            <person name="Wang J."/>
            <person name="Zhu Y."/>
            <person name="Liu G."/>
            <person name="Chen Q."/>
            <person name="Chen Z."/>
            <person name="Lan J."/>
            <person name="Che J."/>
            <person name="Ge C."/>
            <person name="Shi H."/>
            <person name="Pan Z."/>
            <person name="Liu X."/>
        </authorList>
    </citation>
    <scope>NUCLEOTIDE SEQUENCE [LARGE SCALE GENOMIC DNA]</scope>
    <source>
        <strain evidence="4">DSM 16317</strain>
    </source>
</reference>
<feature type="domain" description="YtkA-like" evidence="2">
    <location>
        <begin position="37"/>
        <end position="116"/>
    </location>
</feature>
<evidence type="ECO:0000259" key="2">
    <source>
        <dbReference type="Pfam" id="PF13115"/>
    </source>
</evidence>
<name>A0A0M0L9U2_9BACL</name>
<evidence type="ECO:0000313" key="4">
    <source>
        <dbReference type="Proteomes" id="UP000036867"/>
    </source>
</evidence>
<sequence length="170" mass="19063">MKKWMMGLLVITGLLAGCNNDDKQEDHSSNNEGTTVEVKVDILTPEKVEANKEIELAAHVTQGGEDVNDADDVKFEVWESGMREDGQMIESKLDKNGEYKAAITFDHDGVYYMYAHTNARGLHVMPKQKIIVGNPDMNKVKEESNDTSKGMDHMKKDDNEDEESSDHSSK</sequence>
<dbReference type="Pfam" id="PF13115">
    <property type="entry name" value="YtkA"/>
    <property type="match status" value="1"/>
</dbReference>
<dbReference type="STRING" id="263475.AMD00_19705"/>
<feature type="compositionally biased region" description="Basic and acidic residues" evidence="1">
    <location>
        <begin position="138"/>
        <end position="158"/>
    </location>
</feature>
<feature type="region of interest" description="Disordered" evidence="1">
    <location>
        <begin position="133"/>
        <end position="170"/>
    </location>
</feature>